<gene>
    <name evidence="1" type="ORF">A3SI_01466</name>
</gene>
<comment type="caution">
    <text evidence="1">The sequence shown here is derived from an EMBL/GenBank/DDBJ whole genome shotgun (WGS) entry which is preliminary data.</text>
</comment>
<keyword evidence="2" id="KW-1185">Reference proteome</keyword>
<evidence type="ECO:0000313" key="2">
    <source>
        <dbReference type="Proteomes" id="UP000005551"/>
    </source>
</evidence>
<proteinExistence type="predicted"/>
<sequence length="119" mass="13748">MKNIFKFTLALFLSLNFFSCSEDNDFEQIDLVDNSENINKIINSFDVVVNKSIQNPSLSSEKLGELFIEESRNRGIRIVEINTNSFAKTSEETLTFSNEYLAFSSQIQNADIFFNERRI</sequence>
<protein>
    <submittedName>
        <fullName evidence="1">Uncharacterized protein</fullName>
    </submittedName>
</protein>
<dbReference type="RefSeq" id="WP_009053258.1">
    <property type="nucleotide sequence ID" value="NZ_AJYA01000002.1"/>
</dbReference>
<dbReference type="AlphaFoldDB" id="I5CA57"/>
<organism evidence="1 2">
    <name type="scientific">Nitritalea halalkaliphila LW7</name>
    <dbReference type="NCBI Taxonomy" id="1189621"/>
    <lineage>
        <taxon>Bacteria</taxon>
        <taxon>Pseudomonadati</taxon>
        <taxon>Bacteroidota</taxon>
        <taxon>Cytophagia</taxon>
        <taxon>Cytophagales</taxon>
        <taxon>Cyclobacteriaceae</taxon>
        <taxon>Nitritalea</taxon>
    </lineage>
</organism>
<dbReference type="Proteomes" id="UP000005551">
    <property type="component" value="Unassembled WGS sequence"/>
</dbReference>
<accession>I5CA57</accession>
<reference evidence="1 2" key="1">
    <citation type="submission" date="2012-05" db="EMBL/GenBank/DDBJ databases">
        <title>Genome sequence of Nitritalea halalkaliphila LW7.</title>
        <authorList>
            <person name="Jangir P.K."/>
            <person name="Singh A."/>
            <person name="Shivaji S."/>
            <person name="Sharma R."/>
        </authorList>
    </citation>
    <scope>NUCLEOTIDE SEQUENCE [LARGE SCALE GENOMIC DNA]</scope>
    <source>
        <strain evidence="1 2">LW7</strain>
    </source>
</reference>
<name>I5CA57_9BACT</name>
<evidence type="ECO:0000313" key="1">
    <source>
        <dbReference type="EMBL" id="EIM78709.1"/>
    </source>
</evidence>
<dbReference type="EMBL" id="AJYA01000002">
    <property type="protein sequence ID" value="EIM78709.1"/>
    <property type="molecule type" value="Genomic_DNA"/>
</dbReference>